<dbReference type="CDD" id="cd00190">
    <property type="entry name" value="Tryp_SPc"/>
    <property type="match status" value="1"/>
</dbReference>
<keyword evidence="7" id="KW-0865">Zymogen</keyword>
<keyword evidence="9" id="KW-0732">Signal</keyword>
<dbReference type="GO" id="GO:0016485">
    <property type="term" value="P:protein processing"/>
    <property type="evidence" value="ECO:0007669"/>
    <property type="project" value="UniProtKB-ARBA"/>
</dbReference>
<organism evidence="11">
    <name type="scientific">Zeugodacus cucurbitae</name>
    <name type="common">Melon fruit fly</name>
    <name type="synonym">Bactrocera cucurbitae</name>
    <dbReference type="NCBI Taxonomy" id="28588"/>
    <lineage>
        <taxon>Eukaryota</taxon>
        <taxon>Metazoa</taxon>
        <taxon>Ecdysozoa</taxon>
        <taxon>Arthropoda</taxon>
        <taxon>Hexapoda</taxon>
        <taxon>Insecta</taxon>
        <taxon>Pterygota</taxon>
        <taxon>Neoptera</taxon>
        <taxon>Endopterygota</taxon>
        <taxon>Diptera</taxon>
        <taxon>Brachycera</taxon>
        <taxon>Muscomorpha</taxon>
        <taxon>Tephritoidea</taxon>
        <taxon>Tephritidae</taxon>
        <taxon>Zeugodacus</taxon>
        <taxon>Zeugodacus</taxon>
    </lineage>
</organism>
<dbReference type="InterPro" id="IPR009003">
    <property type="entry name" value="Peptidase_S1_PA"/>
</dbReference>
<protein>
    <submittedName>
        <fullName evidence="11">Chymotrypsin-2</fullName>
    </submittedName>
</protein>
<keyword evidence="8" id="KW-1015">Disulfide bond</keyword>
<dbReference type="InterPro" id="IPR043504">
    <property type="entry name" value="Peptidase_S1_PA_chymotrypsin"/>
</dbReference>
<accession>A0A0A1WUE2</accession>
<dbReference type="PROSITE" id="PS50240">
    <property type="entry name" value="TRYPSIN_DOM"/>
    <property type="match status" value="1"/>
</dbReference>
<keyword evidence="6" id="KW-0720">Serine protease</keyword>
<dbReference type="PANTHER" id="PTHR24276">
    <property type="entry name" value="POLYSERASE-RELATED"/>
    <property type="match status" value="1"/>
</dbReference>
<keyword evidence="5" id="KW-0378">Hydrolase</keyword>
<dbReference type="InterPro" id="IPR001314">
    <property type="entry name" value="Peptidase_S1A"/>
</dbReference>
<proteinExistence type="inferred from homology"/>
<evidence type="ECO:0000256" key="1">
    <source>
        <dbReference type="ARBA" id="ARBA00004613"/>
    </source>
</evidence>
<evidence type="ECO:0000313" key="11">
    <source>
        <dbReference type="EMBL" id="JAD02462.1"/>
    </source>
</evidence>
<name>A0A0A1WUE2_ZEUCU</name>
<dbReference type="EMBL" id="GBXI01011830">
    <property type="protein sequence ID" value="JAD02462.1"/>
    <property type="molecule type" value="Transcribed_RNA"/>
</dbReference>
<dbReference type="GO" id="GO:0005576">
    <property type="term" value="C:extracellular region"/>
    <property type="evidence" value="ECO:0007669"/>
    <property type="project" value="UniProtKB-SubCell"/>
</dbReference>
<reference evidence="11" key="1">
    <citation type="submission" date="2014-11" db="EMBL/GenBank/DDBJ databases">
        <authorList>
            <person name="Geib S."/>
        </authorList>
    </citation>
    <scope>NUCLEOTIDE SEQUENCE</scope>
</reference>
<evidence type="ECO:0000256" key="9">
    <source>
        <dbReference type="SAM" id="SignalP"/>
    </source>
</evidence>
<dbReference type="Gene3D" id="2.40.10.10">
    <property type="entry name" value="Trypsin-like serine proteases"/>
    <property type="match status" value="1"/>
</dbReference>
<evidence type="ECO:0000259" key="10">
    <source>
        <dbReference type="PROSITE" id="PS50240"/>
    </source>
</evidence>
<comment type="similarity">
    <text evidence="2">Belongs to the peptidase S1 family.</text>
</comment>
<dbReference type="InterPro" id="IPR001254">
    <property type="entry name" value="Trypsin_dom"/>
</dbReference>
<evidence type="ECO:0000256" key="5">
    <source>
        <dbReference type="ARBA" id="ARBA00022801"/>
    </source>
</evidence>
<comment type="subcellular location">
    <subcellularLocation>
        <location evidence="1">Secreted</location>
    </subcellularLocation>
</comment>
<reference evidence="11" key="2">
    <citation type="journal article" date="2015" name="Gigascience">
        <title>Reconstructing a comprehensive transcriptome assembly of a white-pupal translocated strain of the pest fruit fly Bactrocera cucurbitae.</title>
        <authorList>
            <person name="Sim S.B."/>
            <person name="Calla B."/>
            <person name="Hall B."/>
            <person name="DeRego T."/>
            <person name="Geib S.M."/>
        </authorList>
    </citation>
    <scope>NUCLEOTIDE SEQUENCE</scope>
</reference>
<evidence type="ECO:0000256" key="7">
    <source>
        <dbReference type="ARBA" id="ARBA00023145"/>
    </source>
</evidence>
<dbReference type="GO" id="GO:0004252">
    <property type="term" value="F:serine-type endopeptidase activity"/>
    <property type="evidence" value="ECO:0007669"/>
    <property type="project" value="InterPro"/>
</dbReference>
<keyword evidence="3" id="KW-0964">Secreted</keyword>
<dbReference type="SMART" id="SM00020">
    <property type="entry name" value="Tryp_SPc"/>
    <property type="match status" value="1"/>
</dbReference>
<dbReference type="FunFam" id="2.40.10.10:FF:000047">
    <property type="entry name" value="Trypsin eta"/>
    <property type="match status" value="1"/>
</dbReference>
<evidence type="ECO:0000256" key="2">
    <source>
        <dbReference type="ARBA" id="ARBA00007664"/>
    </source>
</evidence>
<dbReference type="InterPro" id="IPR050430">
    <property type="entry name" value="Peptidase_S1"/>
</dbReference>
<gene>
    <name evidence="11" type="primary">CHYM2_0</name>
    <name evidence="11" type="ORF">g.8827</name>
</gene>
<dbReference type="PANTHER" id="PTHR24276:SF96">
    <property type="entry name" value="PEPTIDASE S1 DOMAIN-CONTAINING PROTEIN"/>
    <property type="match status" value="1"/>
</dbReference>
<evidence type="ECO:0000256" key="6">
    <source>
        <dbReference type="ARBA" id="ARBA00022825"/>
    </source>
</evidence>
<feature type="chain" id="PRO_5001994193" evidence="9">
    <location>
        <begin position="24"/>
        <end position="283"/>
    </location>
</feature>
<dbReference type="Pfam" id="PF00089">
    <property type="entry name" value="Trypsin"/>
    <property type="match status" value="1"/>
</dbReference>
<feature type="domain" description="Peptidase S1" evidence="10">
    <location>
        <begin position="54"/>
        <end position="278"/>
    </location>
</feature>
<dbReference type="SUPFAM" id="SSF50494">
    <property type="entry name" value="Trypsin-like serine proteases"/>
    <property type="match status" value="1"/>
</dbReference>
<dbReference type="PRINTS" id="PR00722">
    <property type="entry name" value="CHYMOTRYPSIN"/>
</dbReference>
<dbReference type="AlphaFoldDB" id="A0A0A1WUE2"/>
<feature type="signal peptide" evidence="9">
    <location>
        <begin position="1"/>
        <end position="23"/>
    </location>
</feature>
<evidence type="ECO:0000256" key="3">
    <source>
        <dbReference type="ARBA" id="ARBA00022525"/>
    </source>
</evidence>
<evidence type="ECO:0000256" key="8">
    <source>
        <dbReference type="ARBA" id="ARBA00023157"/>
    </source>
</evidence>
<sequence>MCYFAKRNILLAILAVAFTCSSALRMRGEPYEGLRYRNTRPNLNNRNASASGRIIGGQEAVEASAPWQVTLQNIYGNHFCGGAIIHDRFVVTAASCVSGLQKSWVKVVTSTNDWMGLAWQYDVSEIIVHCNFDKPLYHNDIALLKLSTLIAYDDKTKNITIADEDELVAGETLTMTGWGSATEGGAYPNALKQLKVKYLPYAQCRSAYSNSEDVDMGHLCTTSRNGEGACHGDTGGPLVNEQGQLVGIGNWGVPCGRGFPDVFAKLSFYADWIRSTINGCRQT</sequence>
<keyword evidence="4" id="KW-0645">Protease</keyword>
<evidence type="ECO:0000256" key="4">
    <source>
        <dbReference type="ARBA" id="ARBA00022670"/>
    </source>
</evidence>